<proteinExistence type="predicted"/>
<accession>A0ABR4UQL0</accession>
<comment type="caution">
    <text evidence="1">The sequence shown here is derived from an EMBL/GenBank/DDBJ whole genome shotgun (WGS) entry which is preliminary data.</text>
</comment>
<name>A0ABR4UQL0_9FLAO</name>
<keyword evidence="2" id="KW-1185">Reference proteome</keyword>
<protein>
    <recommendedName>
        <fullName evidence="3">LamG domain-containing protein</fullName>
    </recommendedName>
</protein>
<dbReference type="Proteomes" id="UP000028719">
    <property type="component" value="Unassembled WGS sequence"/>
</dbReference>
<evidence type="ECO:0000313" key="2">
    <source>
        <dbReference type="Proteomes" id="UP000028719"/>
    </source>
</evidence>
<sequence>MKKQFLCVTIAVLGMQTYSQTLLSDNFEIYNTGPLGSQGGWLQNGSVGTNDDFSVTNLDTAHGKSLHLTYVGENVYGIYQPIDWNSRTGGNDILSMEYETYLPSYSHSLMQILGAGGAQILIRLWAGEPQFTVGGASYTLNTNTPSNNWYKIAFTYNANDGNAYIKIGNNSFGPFTNTSGIIPERAYFLSRGGDDTGGGGI</sequence>
<organism evidence="1 2">
    <name type="scientific">Chryseobacterium vrystaatense</name>
    <dbReference type="NCBI Taxonomy" id="307480"/>
    <lineage>
        <taxon>Bacteria</taxon>
        <taxon>Pseudomonadati</taxon>
        <taxon>Bacteroidota</taxon>
        <taxon>Flavobacteriia</taxon>
        <taxon>Flavobacteriales</taxon>
        <taxon>Weeksellaceae</taxon>
        <taxon>Chryseobacterium group</taxon>
        <taxon>Chryseobacterium</taxon>
    </lineage>
</organism>
<evidence type="ECO:0000313" key="1">
    <source>
        <dbReference type="EMBL" id="KFF26898.1"/>
    </source>
</evidence>
<dbReference type="EMBL" id="JPRI01000002">
    <property type="protein sequence ID" value="KFF26898.1"/>
    <property type="molecule type" value="Genomic_DNA"/>
</dbReference>
<reference evidence="1 2" key="1">
    <citation type="submission" date="2014-07" db="EMBL/GenBank/DDBJ databases">
        <title>Genome of Chryseobacterium vrystaatense LMG 22846.</title>
        <authorList>
            <person name="Pipes S.E."/>
            <person name="Stropko S.J."/>
            <person name="Newman J.D."/>
        </authorList>
    </citation>
    <scope>NUCLEOTIDE SEQUENCE [LARGE SCALE GENOMIC DNA]</scope>
    <source>
        <strain evidence="1 2">LMG 22846</strain>
    </source>
</reference>
<dbReference type="RefSeq" id="WP_131327851.1">
    <property type="nucleotide sequence ID" value="NZ_JPRI01000002.1"/>
</dbReference>
<evidence type="ECO:0008006" key="3">
    <source>
        <dbReference type="Google" id="ProtNLM"/>
    </source>
</evidence>
<dbReference type="InterPro" id="IPR013320">
    <property type="entry name" value="ConA-like_dom_sf"/>
</dbReference>
<gene>
    <name evidence="1" type="ORF">IW16_06385</name>
</gene>
<dbReference type="SUPFAM" id="SSF49899">
    <property type="entry name" value="Concanavalin A-like lectins/glucanases"/>
    <property type="match status" value="1"/>
</dbReference>